<reference evidence="1 2" key="1">
    <citation type="submission" date="2016-10" db="EMBL/GenBank/DDBJ databases">
        <authorList>
            <person name="Varghese N."/>
            <person name="Submissions S."/>
        </authorList>
    </citation>
    <scope>NUCLEOTIDE SEQUENCE [LARGE SCALE GENOMIC DNA]</scope>
    <source>
        <strain evidence="2">DSM 19823 / KCTC 23066 / CCTCC M 208030 / D25</strain>
    </source>
</reference>
<dbReference type="AlphaFoldDB" id="A0AAJ5BEJ4"/>
<evidence type="ECO:0000313" key="1">
    <source>
        <dbReference type="EMBL" id="SER17129.1"/>
    </source>
</evidence>
<sequence>MAEAMNGMLGGVSGKVGPVIGVRWRGRYFWRSKARKSTKPFSEKQRIQQEKMALVSSFLAKIRGFINQYTPMRQGEKSLINGTEQQSSFLLRHGIGYEDNRGYLQLNLVTVSIGTLPVAHIHKIELTEDKQIKLEWEDNSYNSMTAESDLLSVVIFHNEEEEFQIYDTVGQRMDKIGLITLKEQWTYGTIHIWTMWKNKEETLNSTSLYHEEIALD</sequence>
<dbReference type="InterPro" id="IPR046233">
    <property type="entry name" value="DUF6266"/>
</dbReference>
<accession>A0AAJ5BEJ4</accession>
<keyword evidence="2" id="KW-1185">Reference proteome</keyword>
<evidence type="ECO:0000313" key="2">
    <source>
        <dbReference type="Proteomes" id="UP000183496"/>
    </source>
</evidence>
<dbReference type="RefSeq" id="WP_006263216.1">
    <property type="nucleotide sequence ID" value="NZ_CP010817.1"/>
</dbReference>
<gene>
    <name evidence="1" type="ORF">SAMN04488089_11073</name>
</gene>
<dbReference type="Proteomes" id="UP000183496">
    <property type="component" value="Unassembled WGS sequence"/>
</dbReference>
<protein>
    <submittedName>
        <fullName evidence="1">Uncharacterized protein</fullName>
    </submittedName>
</protein>
<organism evidence="1 2">
    <name type="scientific">Myroides profundi</name>
    <dbReference type="NCBI Taxonomy" id="480520"/>
    <lineage>
        <taxon>Bacteria</taxon>
        <taxon>Pseudomonadati</taxon>
        <taxon>Bacteroidota</taxon>
        <taxon>Flavobacteriia</taxon>
        <taxon>Flavobacteriales</taxon>
        <taxon>Flavobacteriaceae</taxon>
        <taxon>Myroides</taxon>
    </lineage>
</organism>
<dbReference type="EMBL" id="FOFY01000010">
    <property type="protein sequence ID" value="SER17129.1"/>
    <property type="molecule type" value="Genomic_DNA"/>
</dbReference>
<comment type="caution">
    <text evidence="1">The sequence shown here is derived from an EMBL/GenBank/DDBJ whole genome shotgun (WGS) entry which is preliminary data.</text>
</comment>
<name>A0AAJ5BEJ4_MYRPR</name>
<dbReference type="Pfam" id="PF19781">
    <property type="entry name" value="DUF6266"/>
    <property type="match status" value="1"/>
</dbReference>
<dbReference type="KEGG" id="mpw:MPR_1186"/>
<proteinExistence type="predicted"/>